<evidence type="ECO:0000259" key="2">
    <source>
        <dbReference type="Pfam" id="PF01648"/>
    </source>
</evidence>
<sequence>MIGNDIIDLKLARAENKAANSRYLAKAFTSGEIRRIGLDADPELTLWTLWAMKETAYKAHQRRYNLPRRINPKSFECSLHDSVQRGCVKVNTDLYQVCIERSLDYIHVFTSETSPQQKKYYAVHEARSEFLSELSIDLGLDREEISIIKNHLGMPSICLGLNKEKIPFSMSHHGDFSSFVIALINC</sequence>
<feature type="domain" description="4'-phosphopantetheinyl transferase" evidence="2">
    <location>
        <begin position="2"/>
        <end position="98"/>
    </location>
</feature>
<comment type="caution">
    <text evidence="3">The sequence shown here is derived from an EMBL/GenBank/DDBJ whole genome shotgun (WGS) entry which is preliminary data.</text>
</comment>
<dbReference type="SUPFAM" id="SSF56214">
    <property type="entry name" value="4'-phosphopantetheinyl transferase"/>
    <property type="match status" value="1"/>
</dbReference>
<evidence type="ECO:0000313" key="4">
    <source>
        <dbReference type="Proteomes" id="UP000460416"/>
    </source>
</evidence>
<dbReference type="InterPro" id="IPR008278">
    <property type="entry name" value="4-PPantetheinyl_Trfase_dom"/>
</dbReference>
<accession>A0A7K1LPT1</accession>
<dbReference type="AlphaFoldDB" id="A0A7K1LPT1"/>
<dbReference type="InterPro" id="IPR037143">
    <property type="entry name" value="4-PPantetheinyl_Trfase_dom_sf"/>
</dbReference>
<dbReference type="Gene3D" id="3.90.470.20">
    <property type="entry name" value="4'-phosphopantetheinyl transferase domain"/>
    <property type="match status" value="1"/>
</dbReference>
<dbReference type="Proteomes" id="UP000460416">
    <property type="component" value="Unassembled WGS sequence"/>
</dbReference>
<protein>
    <submittedName>
        <fullName evidence="3">4'-phosphopantetheinyl transferase superfamily protein</fullName>
    </submittedName>
</protein>
<evidence type="ECO:0000313" key="3">
    <source>
        <dbReference type="EMBL" id="MUP42809.1"/>
    </source>
</evidence>
<name>A0A7K1LPT1_9FLAO</name>
<dbReference type="GO" id="GO:0008897">
    <property type="term" value="F:holo-[acyl-carrier-protein] synthase activity"/>
    <property type="evidence" value="ECO:0007669"/>
    <property type="project" value="InterPro"/>
</dbReference>
<dbReference type="RefSeq" id="WP_156276318.1">
    <property type="nucleotide sequence ID" value="NZ_BAABGI010000003.1"/>
</dbReference>
<reference evidence="3 4" key="1">
    <citation type="submission" date="2019-07" db="EMBL/GenBank/DDBJ databases">
        <title>Gramella aestuarii sp. nov., isolated from a tidal flat, and emended description of Gramella echinicola.</title>
        <authorList>
            <person name="Liu L."/>
        </authorList>
    </citation>
    <scope>NUCLEOTIDE SEQUENCE [LARGE SCALE GENOMIC DNA]</scope>
    <source>
        <strain evidence="3 4">BS12</strain>
    </source>
</reference>
<gene>
    <name evidence="3" type="ORF">FLP08_09495</name>
</gene>
<dbReference type="OrthoDB" id="663853at2"/>
<dbReference type="GO" id="GO:0000287">
    <property type="term" value="F:magnesium ion binding"/>
    <property type="evidence" value="ECO:0007669"/>
    <property type="project" value="InterPro"/>
</dbReference>
<evidence type="ECO:0000256" key="1">
    <source>
        <dbReference type="ARBA" id="ARBA00022679"/>
    </source>
</evidence>
<keyword evidence="4" id="KW-1185">Reference proteome</keyword>
<dbReference type="EMBL" id="VJVW01000003">
    <property type="protein sequence ID" value="MUP42809.1"/>
    <property type="molecule type" value="Genomic_DNA"/>
</dbReference>
<dbReference type="Pfam" id="PF01648">
    <property type="entry name" value="ACPS"/>
    <property type="match status" value="1"/>
</dbReference>
<proteinExistence type="predicted"/>
<keyword evidence="1 3" id="KW-0808">Transferase</keyword>
<organism evidence="3 4">
    <name type="scientific">Christiangramia aestuarii</name>
    <dbReference type="NCBI Taxonomy" id="1028746"/>
    <lineage>
        <taxon>Bacteria</taxon>
        <taxon>Pseudomonadati</taxon>
        <taxon>Bacteroidota</taxon>
        <taxon>Flavobacteriia</taxon>
        <taxon>Flavobacteriales</taxon>
        <taxon>Flavobacteriaceae</taxon>
        <taxon>Christiangramia</taxon>
    </lineage>
</organism>